<reference evidence="13 14" key="1">
    <citation type="journal article" date="2016" name="Nat. Commun.">
        <title>Thousands of microbial genomes shed light on interconnected biogeochemical processes in an aquifer system.</title>
        <authorList>
            <person name="Anantharaman K."/>
            <person name="Brown C.T."/>
            <person name="Hug L.A."/>
            <person name="Sharon I."/>
            <person name="Castelle C.J."/>
            <person name="Probst A.J."/>
            <person name="Thomas B.C."/>
            <person name="Singh A."/>
            <person name="Wilkins M.J."/>
            <person name="Karaoz U."/>
            <person name="Brodie E.L."/>
            <person name="Williams K.H."/>
            <person name="Hubbard S.S."/>
            <person name="Banfield J.F."/>
        </authorList>
    </citation>
    <scope>NUCLEOTIDE SEQUENCE [LARGE SCALE GENOMIC DNA]</scope>
</reference>
<protein>
    <recommendedName>
        <fullName evidence="10">UDP-N-acetylglucosamine--N-acetylmuramyl-(pentapeptide) pyrophosphoryl-undecaprenol N-acetylglucosamine transferase</fullName>
        <ecNumber evidence="10">2.4.1.227</ecNumber>
    </recommendedName>
    <alternativeName>
        <fullName evidence="10">Undecaprenyl-PP-MurNAc-pentapeptide-UDPGlcNAc GlcNAc transferase</fullName>
    </alternativeName>
</protein>
<keyword evidence="2 10" id="KW-0132">Cell division</keyword>
<gene>
    <name evidence="10" type="primary">murG</name>
    <name evidence="13" type="ORF">A3I86_01400</name>
</gene>
<evidence type="ECO:0000256" key="3">
    <source>
        <dbReference type="ARBA" id="ARBA00022676"/>
    </source>
</evidence>
<organism evidence="13 14">
    <name type="scientific">Candidatus Zambryskibacteria bacterium RIFCSPLOWO2_02_FULL_39_14</name>
    <dbReference type="NCBI Taxonomy" id="1802769"/>
    <lineage>
        <taxon>Bacteria</taxon>
        <taxon>Candidatus Zambryskiibacteriota</taxon>
    </lineage>
</organism>
<sequence length="377" mass="42147">MRILFTGGGSGGHFYPIISIAEELNNLAKEKKLLELELFYMSPTPYNPGVLYEHGIIYKKNSAGKLRRYFSFLNFFDIFKTGWGILTSLIMVYRLYPDVVFGKGGYASFPVLFSAYILRIPVVIHESDMVPGRVNLWAGKYALRVAVSYRETSKYFPKEKVAFTGNPIRKDIANPIHAGAHEYLKIEENIPLILVLGGSQGARKINNTVIEGLKNLVEKYAIIHQTGKNNIKEVKDMAEALLFNSTHKDRYKAFDYLDPLTLRMAAGAASVVVSRAGSTIFEIAAWGVPSIIIPIVKSNGDHQRQNAFAYARAGACEVVEENNFTHNILASEIERLVTNQTERAKMQAAAKAFYKPEAAHLVAEEILKIALSHEIEK</sequence>
<evidence type="ECO:0000313" key="14">
    <source>
        <dbReference type="Proteomes" id="UP000177096"/>
    </source>
</evidence>
<feature type="binding site" evidence="10">
    <location>
        <position position="199"/>
    </location>
    <ligand>
        <name>UDP-N-acetyl-alpha-D-glucosamine</name>
        <dbReference type="ChEBI" id="CHEBI:57705"/>
    </ligand>
</feature>
<feature type="binding site" evidence="10">
    <location>
        <begin position="10"/>
        <end position="12"/>
    </location>
    <ligand>
        <name>UDP-N-acetyl-alpha-D-glucosamine</name>
        <dbReference type="ChEBI" id="CHEBI:57705"/>
    </ligand>
</feature>
<comment type="function">
    <text evidence="10">Cell wall formation. Catalyzes the transfer of a GlcNAc subunit on undecaprenyl-pyrophosphoryl-MurNAc-pentapeptide (lipid intermediate I) to form undecaprenyl-pyrophosphoryl-MurNAc-(pentapeptide)GlcNAc (lipid intermediate II).</text>
</comment>
<comment type="pathway">
    <text evidence="10">Cell wall biogenesis; peptidoglycan biosynthesis.</text>
</comment>
<evidence type="ECO:0000256" key="7">
    <source>
        <dbReference type="ARBA" id="ARBA00023136"/>
    </source>
</evidence>
<evidence type="ECO:0000256" key="2">
    <source>
        <dbReference type="ARBA" id="ARBA00022618"/>
    </source>
</evidence>
<dbReference type="AlphaFoldDB" id="A0A1G2UEZ5"/>
<keyword evidence="8 10" id="KW-0131">Cell cycle</keyword>
<keyword evidence="5 10" id="KW-0133">Cell shape</keyword>
<comment type="catalytic activity">
    <reaction evidence="10">
        <text>di-trans,octa-cis-undecaprenyl diphospho-N-acetyl-alpha-D-muramoyl-L-alanyl-D-glutamyl-meso-2,6-diaminopimeloyl-D-alanyl-D-alanine + UDP-N-acetyl-alpha-D-glucosamine = di-trans,octa-cis-undecaprenyl diphospho-[N-acetyl-alpha-D-glucosaminyl-(1-&gt;4)]-N-acetyl-alpha-D-muramoyl-L-alanyl-D-glutamyl-meso-2,6-diaminopimeloyl-D-alanyl-D-alanine + UDP + H(+)</text>
        <dbReference type="Rhea" id="RHEA:31227"/>
        <dbReference type="ChEBI" id="CHEBI:15378"/>
        <dbReference type="ChEBI" id="CHEBI:57705"/>
        <dbReference type="ChEBI" id="CHEBI:58223"/>
        <dbReference type="ChEBI" id="CHEBI:61387"/>
        <dbReference type="ChEBI" id="CHEBI:61388"/>
        <dbReference type="EC" id="2.4.1.227"/>
    </reaction>
</comment>
<dbReference type="InterPro" id="IPR004276">
    <property type="entry name" value="GlycoTrans_28_N"/>
</dbReference>
<dbReference type="GO" id="GO:0050511">
    <property type="term" value="F:undecaprenyldiphospho-muramoylpentapeptide beta-N-acetylglucosaminyltransferase activity"/>
    <property type="evidence" value="ECO:0007669"/>
    <property type="project" value="UniProtKB-UniRule"/>
</dbReference>
<accession>A0A1G2UEZ5</accession>
<dbReference type="GO" id="GO:0051991">
    <property type="term" value="F:UDP-N-acetyl-D-glucosamine:N-acetylmuramoyl-L-alanyl-D-glutamyl-meso-2,6-diaminopimelyl-D-alanyl-D-alanine-diphosphoundecaprenol 4-beta-N-acetylglucosaminlytransferase activity"/>
    <property type="evidence" value="ECO:0007669"/>
    <property type="project" value="RHEA"/>
</dbReference>
<evidence type="ECO:0000259" key="12">
    <source>
        <dbReference type="Pfam" id="PF04101"/>
    </source>
</evidence>
<evidence type="ECO:0000256" key="1">
    <source>
        <dbReference type="ARBA" id="ARBA00022475"/>
    </source>
</evidence>
<evidence type="ECO:0000256" key="6">
    <source>
        <dbReference type="ARBA" id="ARBA00022984"/>
    </source>
</evidence>
<comment type="caution">
    <text evidence="13">The sequence shown here is derived from an EMBL/GenBank/DDBJ whole genome shotgun (WGS) entry which is preliminary data.</text>
</comment>
<dbReference type="Gene3D" id="3.40.50.2000">
    <property type="entry name" value="Glycogen Phosphorylase B"/>
    <property type="match status" value="2"/>
</dbReference>
<feature type="domain" description="Glycosyl transferase family 28 C-terminal" evidence="12">
    <location>
        <begin position="193"/>
        <end position="360"/>
    </location>
</feature>
<dbReference type="Pfam" id="PF04101">
    <property type="entry name" value="Glyco_tran_28_C"/>
    <property type="match status" value="1"/>
</dbReference>
<dbReference type="CDD" id="cd03785">
    <property type="entry name" value="GT28_MurG"/>
    <property type="match status" value="1"/>
</dbReference>
<dbReference type="Pfam" id="PF03033">
    <property type="entry name" value="Glyco_transf_28"/>
    <property type="match status" value="1"/>
</dbReference>
<evidence type="ECO:0000256" key="4">
    <source>
        <dbReference type="ARBA" id="ARBA00022679"/>
    </source>
</evidence>
<evidence type="ECO:0000256" key="10">
    <source>
        <dbReference type="HAMAP-Rule" id="MF_00033"/>
    </source>
</evidence>
<keyword evidence="3 10" id="KW-0328">Glycosyltransferase</keyword>
<comment type="caution">
    <text evidence="10">Lacks conserved residue(s) required for the propagation of feature annotation.</text>
</comment>
<comment type="subcellular location">
    <subcellularLocation>
        <location evidence="10">Cell membrane</location>
        <topology evidence="10">Peripheral membrane protein</topology>
        <orientation evidence="10">Cytoplasmic side</orientation>
    </subcellularLocation>
</comment>
<dbReference type="Proteomes" id="UP000177096">
    <property type="component" value="Unassembled WGS sequence"/>
</dbReference>
<dbReference type="GO" id="GO:0008360">
    <property type="term" value="P:regulation of cell shape"/>
    <property type="evidence" value="ECO:0007669"/>
    <property type="project" value="UniProtKB-KW"/>
</dbReference>
<dbReference type="GO" id="GO:0005886">
    <property type="term" value="C:plasma membrane"/>
    <property type="evidence" value="ECO:0007669"/>
    <property type="project" value="UniProtKB-SubCell"/>
</dbReference>
<feature type="domain" description="Glycosyltransferase family 28 N-terminal" evidence="11">
    <location>
        <begin position="3"/>
        <end position="146"/>
    </location>
</feature>
<keyword evidence="7 10" id="KW-0472">Membrane</keyword>
<keyword evidence="4 10" id="KW-0808">Transferase</keyword>
<dbReference type="PANTHER" id="PTHR21015">
    <property type="entry name" value="UDP-N-ACETYLGLUCOSAMINE--N-ACETYLMURAMYL-(PENTAPEPTIDE) PYROPHOSPHORYL-UNDECAPRENOL N-ACETYLGLUCOSAMINE TRANSFERASE 1"/>
    <property type="match status" value="1"/>
</dbReference>
<dbReference type="EC" id="2.4.1.227" evidence="10"/>
<evidence type="ECO:0000259" key="11">
    <source>
        <dbReference type="Pfam" id="PF03033"/>
    </source>
</evidence>
<dbReference type="GO" id="GO:0071555">
    <property type="term" value="P:cell wall organization"/>
    <property type="evidence" value="ECO:0007669"/>
    <property type="project" value="UniProtKB-KW"/>
</dbReference>
<feature type="binding site" evidence="10">
    <location>
        <position position="169"/>
    </location>
    <ligand>
        <name>UDP-N-acetyl-alpha-D-glucosamine</name>
        <dbReference type="ChEBI" id="CHEBI:57705"/>
    </ligand>
</feature>
<dbReference type="UniPathway" id="UPA00219"/>
<keyword evidence="6 10" id="KW-0573">Peptidoglycan synthesis</keyword>
<dbReference type="PANTHER" id="PTHR21015:SF27">
    <property type="entry name" value="UDP-N-ACETYLGLUCOSAMINE--N-ACETYLMURAMYL-(PENTAPEPTIDE) PYROPHOSPHORYL-UNDECAPRENOL N-ACETYLGLUCOSAMINE TRANSFERASE"/>
    <property type="match status" value="1"/>
</dbReference>
<dbReference type="HAMAP" id="MF_00033">
    <property type="entry name" value="MurG"/>
    <property type="match status" value="1"/>
</dbReference>
<dbReference type="GO" id="GO:0009252">
    <property type="term" value="P:peptidoglycan biosynthetic process"/>
    <property type="evidence" value="ECO:0007669"/>
    <property type="project" value="UniProtKB-UniRule"/>
</dbReference>
<feature type="binding site" evidence="10">
    <location>
        <position position="303"/>
    </location>
    <ligand>
        <name>UDP-N-acetyl-alpha-D-glucosamine</name>
        <dbReference type="ChEBI" id="CHEBI:57705"/>
    </ligand>
</feature>
<keyword evidence="9 10" id="KW-0961">Cell wall biogenesis/degradation</keyword>
<evidence type="ECO:0000256" key="9">
    <source>
        <dbReference type="ARBA" id="ARBA00023316"/>
    </source>
</evidence>
<evidence type="ECO:0000313" key="13">
    <source>
        <dbReference type="EMBL" id="OHB08016.1"/>
    </source>
</evidence>
<comment type="similarity">
    <text evidence="10">Belongs to the glycosyltransferase 28 family. MurG subfamily.</text>
</comment>
<evidence type="ECO:0000256" key="8">
    <source>
        <dbReference type="ARBA" id="ARBA00023306"/>
    </source>
</evidence>
<dbReference type="InterPro" id="IPR007235">
    <property type="entry name" value="Glyco_trans_28_C"/>
</dbReference>
<proteinExistence type="inferred from homology"/>
<keyword evidence="1 10" id="KW-1003">Cell membrane</keyword>
<dbReference type="SUPFAM" id="SSF53756">
    <property type="entry name" value="UDP-Glycosyltransferase/glycogen phosphorylase"/>
    <property type="match status" value="1"/>
</dbReference>
<dbReference type="GO" id="GO:0005975">
    <property type="term" value="P:carbohydrate metabolic process"/>
    <property type="evidence" value="ECO:0007669"/>
    <property type="project" value="InterPro"/>
</dbReference>
<evidence type="ECO:0000256" key="5">
    <source>
        <dbReference type="ARBA" id="ARBA00022960"/>
    </source>
</evidence>
<name>A0A1G2UEZ5_9BACT</name>
<dbReference type="EMBL" id="MHWM01000032">
    <property type="protein sequence ID" value="OHB08016.1"/>
    <property type="molecule type" value="Genomic_DNA"/>
</dbReference>
<dbReference type="InterPro" id="IPR006009">
    <property type="entry name" value="GlcNAc_MurG"/>
</dbReference>
<dbReference type="GO" id="GO:0051301">
    <property type="term" value="P:cell division"/>
    <property type="evidence" value="ECO:0007669"/>
    <property type="project" value="UniProtKB-KW"/>
</dbReference>